<dbReference type="InterPro" id="IPR017853">
    <property type="entry name" value="GH"/>
</dbReference>
<accession>A0A0U1KXJ4</accession>
<dbReference type="SUPFAM" id="SSF51445">
    <property type="entry name" value="(Trans)glycosidases"/>
    <property type="match status" value="1"/>
</dbReference>
<dbReference type="EMBL" id="CTRP01000004">
    <property type="protein sequence ID" value="CQR71394.1"/>
    <property type="molecule type" value="Genomic_DNA"/>
</dbReference>
<dbReference type="PANTHER" id="PTHR34135:SF2">
    <property type="entry name" value="LYSOZYME"/>
    <property type="match status" value="1"/>
</dbReference>
<gene>
    <name evidence="2" type="ORF">SpAn4DRAFT_3899</name>
</gene>
<dbReference type="PROSITE" id="PS51904">
    <property type="entry name" value="GLYCOSYL_HYDROL_F25_2"/>
    <property type="match status" value="1"/>
</dbReference>
<dbReference type="Gene3D" id="3.20.20.80">
    <property type="entry name" value="Glycosidases"/>
    <property type="match status" value="1"/>
</dbReference>
<sequence length="188" mass="21132">MIKGIDVSYHNGEIDWQAVANAGIEFVMVRSSYGLQSKDSRFAENVVNAQAVGLKVGVYHYSYALTEEDAVQEAANCREAIENAGVCLELPVFFDMEDADGYKERNSFSFDPSEITAMCKAFINNLGLDCGVYASYSWLADYIDWRSLGCAVWSAQWGKTDDLKGYMWQYTDSLEIGGRYFDGNIKYE</sequence>
<proteinExistence type="inferred from homology"/>
<protein>
    <submittedName>
        <fullName evidence="2">Glycosyl hydrolase, family 25</fullName>
    </submittedName>
</protein>
<keyword evidence="3" id="KW-1185">Reference proteome</keyword>
<evidence type="ECO:0000256" key="1">
    <source>
        <dbReference type="ARBA" id="ARBA00010646"/>
    </source>
</evidence>
<reference evidence="3" key="1">
    <citation type="submission" date="2015-03" db="EMBL/GenBank/DDBJ databases">
        <authorList>
            <person name="Nijsse Bart"/>
        </authorList>
    </citation>
    <scope>NUCLEOTIDE SEQUENCE [LARGE SCALE GENOMIC DNA]</scope>
</reference>
<dbReference type="GO" id="GO:0016998">
    <property type="term" value="P:cell wall macromolecule catabolic process"/>
    <property type="evidence" value="ECO:0007669"/>
    <property type="project" value="InterPro"/>
</dbReference>
<dbReference type="GO" id="GO:0016052">
    <property type="term" value="P:carbohydrate catabolic process"/>
    <property type="evidence" value="ECO:0007669"/>
    <property type="project" value="TreeGrafter"/>
</dbReference>
<dbReference type="InterPro" id="IPR002053">
    <property type="entry name" value="Glyco_hydro_25"/>
</dbReference>
<comment type="similarity">
    <text evidence="1">Belongs to the glycosyl hydrolase 25 family.</text>
</comment>
<dbReference type="Proteomes" id="UP000049855">
    <property type="component" value="Unassembled WGS sequence"/>
</dbReference>
<evidence type="ECO:0000313" key="2">
    <source>
        <dbReference type="EMBL" id="CQR71394.1"/>
    </source>
</evidence>
<evidence type="ECO:0000313" key="3">
    <source>
        <dbReference type="Proteomes" id="UP000049855"/>
    </source>
</evidence>
<organism evidence="2 3">
    <name type="scientific">Sporomusa ovata</name>
    <dbReference type="NCBI Taxonomy" id="2378"/>
    <lineage>
        <taxon>Bacteria</taxon>
        <taxon>Bacillati</taxon>
        <taxon>Bacillota</taxon>
        <taxon>Negativicutes</taxon>
        <taxon>Selenomonadales</taxon>
        <taxon>Sporomusaceae</taxon>
        <taxon>Sporomusa</taxon>
    </lineage>
</organism>
<name>A0A0U1KXJ4_9FIRM</name>
<dbReference type="PANTHER" id="PTHR34135">
    <property type="entry name" value="LYSOZYME"/>
    <property type="match status" value="1"/>
</dbReference>
<dbReference type="AlphaFoldDB" id="A0A0U1KXJ4"/>
<dbReference type="GO" id="GO:0003796">
    <property type="term" value="F:lysozyme activity"/>
    <property type="evidence" value="ECO:0007669"/>
    <property type="project" value="InterPro"/>
</dbReference>
<dbReference type="Pfam" id="PF01183">
    <property type="entry name" value="Glyco_hydro_25"/>
    <property type="match status" value="1"/>
</dbReference>
<dbReference type="RefSeq" id="WP_021167492.1">
    <property type="nucleotide sequence ID" value="NZ_CTRP01000004.1"/>
</dbReference>
<dbReference type="GO" id="GO:0009253">
    <property type="term" value="P:peptidoglycan catabolic process"/>
    <property type="evidence" value="ECO:0007669"/>
    <property type="project" value="InterPro"/>
</dbReference>
<keyword evidence="2" id="KW-0378">Hydrolase</keyword>